<dbReference type="Proteomes" id="UP000223711">
    <property type="component" value="Segment"/>
</dbReference>
<evidence type="ECO:0000313" key="6">
    <source>
        <dbReference type="EMBL" id="AOO13905.1"/>
    </source>
</evidence>
<dbReference type="EMBL" id="KX349304">
    <property type="protein sequence ID" value="AOO14557.1"/>
    <property type="molecule type" value="Genomic_DNA"/>
</dbReference>
<dbReference type="Pfam" id="PF09116">
    <property type="entry name" value="gp45-slide_C"/>
    <property type="match status" value="1"/>
</dbReference>
<dbReference type="Proteomes" id="UP000224953">
    <property type="component" value="Genome"/>
</dbReference>
<evidence type="ECO:0000313" key="13">
    <source>
        <dbReference type="Proteomes" id="UP000223576"/>
    </source>
</evidence>
<evidence type="ECO:0000313" key="5">
    <source>
        <dbReference type="EMBL" id="AOO13689.1"/>
    </source>
</evidence>
<keyword evidence="1" id="KW-1194">Viral DNA replication</keyword>
<dbReference type="EMBL" id="KX349300">
    <property type="protein sequence ID" value="AOO13689.1"/>
    <property type="molecule type" value="Genomic_DNA"/>
</dbReference>
<comment type="subunit">
    <text evidence="1">Homotrimer. Interacts with the viral DNA polymerase; this interaction constitutes the polymerase holoenzyme. Interacts with the sliding-clamp-loader; this interaction allows the sliding-clamp-loader to open the sliding clamp. Interacts with the viral DNA ligase. Part of the replicase complex that includes the DNA polymerase, the polymerase clamp, the clamp loader complex, the single-stranded DNA binding protein, the primase, the helicase and the helicase assembly factor. Interacts with the viral RNA polymerase (RNAP). Part of the transcription activation complex containing host RNAP, the viral RNA polymerase sigma-like factor, the late transcription coactivator, and the sliding clamp.</text>
</comment>
<dbReference type="Proteomes" id="UP000223576">
    <property type="component" value="Segment"/>
</dbReference>
<evidence type="ECO:0000313" key="8">
    <source>
        <dbReference type="EMBL" id="AOO14340.1"/>
    </source>
</evidence>
<dbReference type="GO" id="GO:0030337">
    <property type="term" value="F:DNA polymerase processivity factor activity"/>
    <property type="evidence" value="ECO:0007669"/>
    <property type="project" value="UniProtKB-UniRule"/>
</dbReference>
<dbReference type="EMBL" id="KX349303">
    <property type="protein sequence ID" value="AOO14340.1"/>
    <property type="molecule type" value="Genomic_DNA"/>
</dbReference>
<evidence type="ECO:0000313" key="7">
    <source>
        <dbReference type="EMBL" id="AOO14121.1"/>
    </source>
</evidence>
<dbReference type="EMBL" id="KX349305">
    <property type="protein sequence ID" value="AOO14773.1"/>
    <property type="molecule type" value="Genomic_DNA"/>
</dbReference>
<dbReference type="Proteomes" id="UP000226173">
    <property type="component" value="Segment"/>
</dbReference>
<dbReference type="Proteomes" id="UP000223288">
    <property type="component" value="Segment"/>
</dbReference>
<evidence type="ECO:0000313" key="3">
    <source>
        <dbReference type="EMBL" id="AOO13257.1"/>
    </source>
</evidence>
<dbReference type="SUPFAM" id="SSF55979">
    <property type="entry name" value="DNA clamp"/>
    <property type="match status" value="2"/>
</dbReference>
<comment type="similarity">
    <text evidence="1">Belongs to the Tevenvirinae sliding clamp family.</text>
</comment>
<dbReference type="InterPro" id="IPR015200">
    <property type="entry name" value="Sliding_clamp_C"/>
</dbReference>
<evidence type="ECO:0000259" key="2">
    <source>
        <dbReference type="Pfam" id="PF09116"/>
    </source>
</evidence>
<dbReference type="InterPro" id="IPR046389">
    <property type="entry name" value="Sliding_clamp_T4"/>
</dbReference>
<dbReference type="GO" id="GO:0019083">
    <property type="term" value="P:viral transcription"/>
    <property type="evidence" value="ECO:0007669"/>
    <property type="project" value="UniProtKB-UniRule"/>
</dbReference>
<keyword evidence="1" id="KW-1195">Viral transcription</keyword>
<dbReference type="EMBL" id="KX349298">
    <property type="protein sequence ID" value="AOO13257.1"/>
    <property type="molecule type" value="Genomic_DNA"/>
</dbReference>
<feature type="domain" description="Sliding clamp C-terminal" evidence="2">
    <location>
        <begin position="118"/>
        <end position="216"/>
    </location>
</feature>
<dbReference type="EMBL" id="KX349299">
    <property type="protein sequence ID" value="AOO13473.1"/>
    <property type="molecule type" value="Genomic_DNA"/>
</dbReference>
<evidence type="ECO:0000313" key="11">
    <source>
        <dbReference type="EMBL" id="AOO14989.1"/>
    </source>
</evidence>
<gene>
    <name evidence="3" type="ORF">LIS021110_143</name>
    <name evidence="4" type="ORF">LIS110610_143</name>
    <name evidence="5" type="ORF">Np111211_143</name>
    <name evidence="6" type="ORF">Np450711_143</name>
    <name evidence="7" type="ORF">RW030110_143</name>
    <name evidence="8" type="ORF">Sn110110_146</name>
    <name evidence="9" type="ORF">Sn180910_143</name>
    <name evidence="10" type="ORF">Sn230910_143</name>
    <name evidence="11" type="ORF">W1230910_143</name>
</gene>
<dbReference type="EMBL" id="KX349306">
    <property type="protein sequence ID" value="AOO14989.1"/>
    <property type="molecule type" value="Genomic_DNA"/>
</dbReference>
<dbReference type="EMBL" id="KX349301">
    <property type="protein sequence ID" value="AOO13905.1"/>
    <property type="molecule type" value="Genomic_DNA"/>
</dbReference>
<dbReference type="Proteomes" id="UP000225808">
    <property type="component" value="Segment"/>
</dbReference>
<accession>A0A1D7SJH9</accession>
<organism evidence="5">
    <name type="scientific">Cyanophage S-RIM14</name>
    <dbReference type="NCBI Taxonomy" id="1278423"/>
    <lineage>
        <taxon>Viruses</taxon>
        <taxon>Duplodnaviria</taxon>
        <taxon>Heunggongvirae</taxon>
        <taxon>Uroviricota</taxon>
        <taxon>Caudoviricetes</taxon>
        <taxon>Pantevenvirales</taxon>
        <taxon>Kyanoviridae</taxon>
        <taxon>Ahtivirus</taxon>
        <taxon>Ahtivirus sagseatwo</taxon>
    </lineage>
</organism>
<dbReference type="Proteomes" id="UP000225271">
    <property type="component" value="Segment"/>
</dbReference>
<evidence type="ECO:0000313" key="4">
    <source>
        <dbReference type="EMBL" id="AOO13473.1"/>
    </source>
</evidence>
<evidence type="ECO:0000256" key="1">
    <source>
        <dbReference type="HAMAP-Rule" id="MF_04161"/>
    </source>
</evidence>
<evidence type="ECO:0000313" key="12">
    <source>
        <dbReference type="Proteomes" id="UP000223288"/>
    </source>
</evidence>
<sequence>MTVISTRTRDILRNFAAINNSIVIKPGKQIRTLSINKNILASAEVLEEFDKQISIYDLSSFISGVDLFPSTELQPESTYVRLVDTQDERRQSRFYYADPEIIVQPPENDITLPSVDVEFNISVRDYINVMKAARLYKVPDACVFGSNGKVNFCVTDKKNETSNSYTVEVGETDHDFCHCFKIENLNIIESDYNIQISNSKVAKFTTKGLCYWIALEP</sequence>
<name>A0A1D7SJH9_9CAUD</name>
<evidence type="ECO:0000313" key="10">
    <source>
        <dbReference type="EMBL" id="AOO14773.1"/>
    </source>
</evidence>
<comment type="function">
    <text evidence="1">Sliding clamp that encircles the genomic DNA and links the DNA polymerase to the template to control the processivity of DNA synthesis. Responsible for tethering the catalytic subunit of DNA polymerase to DNA during high-speed replication. Interaction with the sliding-clamp-loader opens the sliding clamp so that it can be loaded around the DNA template. During transcription, encircles the DNA and tethers host RNA polymerase (RNAP) to it.</text>
</comment>
<keyword evidence="1" id="KW-0235">DNA replication</keyword>
<dbReference type="Gene3D" id="3.70.10.10">
    <property type="match status" value="1"/>
</dbReference>
<proteinExistence type="inferred from homology"/>
<dbReference type="HAMAP" id="MF_04161">
    <property type="entry name" value="Sliding_clamp_T4"/>
    <property type="match status" value="1"/>
</dbReference>
<protein>
    <recommendedName>
        <fullName evidence="1">Sliding clamp</fullName>
    </recommendedName>
    <alternativeName>
        <fullName evidence="1">DNA polymerase accessory protein Gp45</fullName>
    </alternativeName>
    <alternativeName>
        <fullName evidence="1">DNA polymerase clamp</fullName>
    </alternativeName>
</protein>
<dbReference type="GO" id="GO:0006260">
    <property type="term" value="P:DNA replication"/>
    <property type="evidence" value="ECO:0007669"/>
    <property type="project" value="UniProtKB-KW"/>
</dbReference>
<evidence type="ECO:0000313" key="9">
    <source>
        <dbReference type="EMBL" id="AOO14557.1"/>
    </source>
</evidence>
<dbReference type="Proteomes" id="UP000223981">
    <property type="component" value="Segment"/>
</dbReference>
<dbReference type="EMBL" id="KX349302">
    <property type="protein sequence ID" value="AOO14121.1"/>
    <property type="molecule type" value="Genomic_DNA"/>
</dbReference>
<reference evidence="12 13" key="1">
    <citation type="journal article" date="2016" name="Environ. Microbiol.">
        <title>Genomic diversification of marine cyanophages into stable ecotypes.</title>
        <authorList>
            <person name="Marston M.F."/>
            <person name="Martiny J.B."/>
        </authorList>
    </citation>
    <scope>NUCLEOTIDE SEQUENCE</scope>
    <source>
        <strain evidence="3">LIS_02_1110</strain>
        <strain evidence="4">LIS_22_0610</strain>
        <strain evidence="5">Np_11_1211</strain>
        <strain evidence="6">Np_45_0711</strain>
        <strain evidence="7">RW_03_0110</strain>
        <strain evidence="8">Sn_11_0110</strain>
        <strain evidence="9">Sn_18_0910</strain>
        <strain evidence="10">Sn_23_0910</strain>
        <strain evidence="11">W1_23_0910</strain>
    </source>
</reference>
<dbReference type="Proteomes" id="UP000224257">
    <property type="component" value="Segment"/>
</dbReference>
<dbReference type="InterPro" id="IPR046938">
    <property type="entry name" value="DNA_clamp_sf"/>
</dbReference>
<dbReference type="GO" id="GO:0039693">
    <property type="term" value="P:viral DNA genome replication"/>
    <property type="evidence" value="ECO:0007669"/>
    <property type="project" value="UniProtKB-UniRule"/>
</dbReference>